<dbReference type="EMBL" id="HBUF01179825">
    <property type="protein sequence ID" value="CAG6655017.1"/>
    <property type="molecule type" value="Transcribed_RNA"/>
</dbReference>
<organism evidence="1">
    <name type="scientific">Cacopsylla melanoneura</name>
    <dbReference type="NCBI Taxonomy" id="428564"/>
    <lineage>
        <taxon>Eukaryota</taxon>
        <taxon>Metazoa</taxon>
        <taxon>Ecdysozoa</taxon>
        <taxon>Arthropoda</taxon>
        <taxon>Hexapoda</taxon>
        <taxon>Insecta</taxon>
        <taxon>Pterygota</taxon>
        <taxon>Neoptera</taxon>
        <taxon>Paraneoptera</taxon>
        <taxon>Hemiptera</taxon>
        <taxon>Sternorrhyncha</taxon>
        <taxon>Psylloidea</taxon>
        <taxon>Psyllidae</taxon>
        <taxon>Psyllinae</taxon>
        <taxon>Cacopsylla</taxon>
    </lineage>
</organism>
<evidence type="ECO:0000313" key="1">
    <source>
        <dbReference type="EMBL" id="CAG6655017.1"/>
    </source>
</evidence>
<protein>
    <submittedName>
        <fullName evidence="1">Uncharacterized protein</fullName>
    </submittedName>
</protein>
<accession>A0A8D8RV67</accession>
<dbReference type="AlphaFoldDB" id="A0A8D8RV67"/>
<proteinExistence type="predicted"/>
<sequence>MTKIAIRTMWASDSVSLRKNGTTLLALNGALKFIRKDPSESVRACSKEFEELKLHRTENRGILRNQKLAFLEIGGNLNQHTFESQRLPHFLSKLYLNRFYKC</sequence>
<reference evidence="1" key="1">
    <citation type="submission" date="2021-05" db="EMBL/GenBank/DDBJ databases">
        <authorList>
            <person name="Alioto T."/>
            <person name="Alioto T."/>
            <person name="Gomez Garrido J."/>
        </authorList>
    </citation>
    <scope>NUCLEOTIDE SEQUENCE</scope>
</reference>
<name>A0A8D8RV67_9HEMI</name>